<evidence type="ECO:0000313" key="3">
    <source>
        <dbReference type="EMBL" id="AJF40891.1"/>
    </source>
</evidence>
<dbReference type="Proteomes" id="UP000031804">
    <property type="component" value="Segment"/>
</dbReference>
<dbReference type="EMBL" id="KP280063">
    <property type="protein sequence ID" value="AJF40891.1"/>
    <property type="molecule type" value="Genomic_DNA"/>
</dbReference>
<protein>
    <recommendedName>
        <fullName evidence="5">Tail fiber protein</fullName>
    </recommendedName>
</protein>
<organism evidence="3 4">
    <name type="scientific">Vibrio phage phi 3</name>
    <dbReference type="NCBI Taxonomy" id="1589298"/>
    <lineage>
        <taxon>Viruses</taxon>
        <taxon>Duplodnaviria</taxon>
        <taxon>Heunggongvirae</taxon>
        <taxon>Uroviricota</taxon>
        <taxon>Caudoviricetes</taxon>
        <taxon>Demerecviridae</taxon>
        <taxon>Ermolyevavirinae</taxon>
        <taxon>Jesfedecavirus</taxon>
        <taxon>Jesfedecavirus phi3</taxon>
    </lineage>
</organism>
<name>A0A0B5GYV3_9CAUD</name>
<keyword evidence="1" id="KW-0175">Coiled coil</keyword>
<dbReference type="KEGG" id="vg:26634102"/>
<evidence type="ECO:0000256" key="2">
    <source>
        <dbReference type="SAM" id="MobiDB-lite"/>
    </source>
</evidence>
<feature type="region of interest" description="Disordered" evidence="2">
    <location>
        <begin position="177"/>
        <end position="201"/>
    </location>
</feature>
<proteinExistence type="predicted"/>
<sequence length="1484" mass="153511">MADLIIKEPVLDGQQTGPVSIEVEGLNSTATILDSLLNGQGSEIHVAVDEGLQVVGLESLVELQAQLGAIEGRVNEALQSIDNAVELANDTVDQLNQAAADLLALVVRAETASDNAKSSELAAAASQVAARASELAAAASQAAAAASATNSANSATAANNSKNAAASSASAALASQNAAKTSETNSKTSETNAASSASAANTSKNAAATSATNASNSASDALASKNAAATSASQASASQIAASNSATAAAASQSAAANSASEANTSKNAAATSATNAANSATAANNSKNAAATSEANSAANASAATAAKNLAQKYATAPEDEVVELGRYSAFHWAEKAKHFAQQTFVSAGTYNPTTANPYPSVTGVTRDTMWLIKITDPSGRFTYTTGVLAGTTVTNGDFLFYDTPANTWEHIPVGIAGVLEVNGKSGQSVTLTAQDVGALPITGGNISGLVSAHRFTARVGSEIGIVIGGNASAAWITPVKSDGSNDFANQLAFNPTTGYWTAQGHKIYTAGQKPTFTDLSDSGLWLAPNAGRIRVGGNTDLVAGREDKGFLPRKEGVGAAAVSYLGTTDWWFGEAWVNSYRGGSVNVTGEVRSTKSSVRDWSFSQHSNGNLELRHGVDNTISLYIVDESKAFYAQGALFENGSSRVYSTGNKPTAADVGAVSITGGDIAGSLLIADHSSAYTARMMFTNSSGTAYIQAGSSSNNAGRIVFSKAFTSNESLESVSFLVSDNNLRVNGHKVYHQGFKPTLTELGAAAKAGDTFTGEVIFGTADPIYISPYKESYSFSNQGSTKADVFTTYTSTGTSEFRPFIKQRGTHTPSNTTYVSALGQLLGSSGVTSTVLHMIKSDGTGGKTWEFSKDGHFVLSASGEVRTDAVRLRTTTGGLVNNSGSNIARPGGAGQATILGNTVETTYIDSLGTITVRKAGSATEGRIYTSLDKPNASEILGGTFSGSFIFGTGGGVGTRFGSTTHKAIVASSPASGEYIFGGSSTGTTTPDDYIRVGRNKLQYETGGSVRDIFHSGDGHIYQTTVIGAPTGATTGKLYPVVFSGLSAMLLTQEIMISTRSSGGSDPMNNCSFKGNVKVGGWSDSGSYVDGVFRIYPSTERAIHSVWANSENTSSYAFYVDGAAFPVTVTHISGITIQTGTTSVAVSESVYNAGVTTPAGTKITQLADFSKGSGRYYNGGLVYHEGFKPSATDVGAVPGSTKAAFIPAGTTANRPASGEFPANTRALRFNTETNQAELVDAAGTVLPLGGSGSGSGVPPFIVRTASFTVVKNQAYSLSMADGVNKTVTVPSGFTNSDWFVVDLTKWDRGLAGLTATINFGTERITNGVEDFSELSIDRPCVAYFQKINGKWQWVDGVGTDGSYNALESRVEELEAEDVIFSGSLFNNNTASVADYSRYRYLLVTAASSFSGLEHVFNTTIPVASITPTKRFGLWTSYVSSVDSVSIYVDFPSETQIKAVAFQGSGWTAVAIKEVRGIR</sequence>
<keyword evidence="4" id="KW-1185">Reference proteome</keyword>
<dbReference type="GeneID" id="26634102"/>
<reference evidence="3 4" key="1">
    <citation type="submission" date="2014-12" db="EMBL/GenBank/DDBJ databases">
        <title>Complete genome sequences of three Vibrio cholerae specific bacteriophages.</title>
        <authorList>
            <person name="Bhandare S.G."/>
            <person name="Warry A."/>
            <person name="Emes R.D."/>
            <person name="Hooton S.P.T."/>
            <person name="Barrow P.A."/>
            <person name="Atterbury R.J."/>
        </authorList>
    </citation>
    <scope>NUCLEOTIDE SEQUENCE [LARGE SCALE GENOMIC DNA]</scope>
</reference>
<evidence type="ECO:0000313" key="4">
    <source>
        <dbReference type="Proteomes" id="UP000031804"/>
    </source>
</evidence>
<feature type="coiled-coil region" evidence="1">
    <location>
        <begin position="60"/>
        <end position="112"/>
    </location>
</feature>
<evidence type="ECO:0000256" key="1">
    <source>
        <dbReference type="SAM" id="Coils"/>
    </source>
</evidence>
<dbReference type="RefSeq" id="YP_009207589.1">
    <property type="nucleotide sequence ID" value="NC_028895.1"/>
</dbReference>
<accession>A0A0B5GYV3</accession>
<gene>
    <name evidence="3" type="ORF">SBVP3_00124</name>
</gene>
<evidence type="ECO:0008006" key="5">
    <source>
        <dbReference type="Google" id="ProtNLM"/>
    </source>
</evidence>